<gene>
    <name evidence="2" type="ORF">N0B31_04880</name>
</gene>
<evidence type="ECO:0000313" key="3">
    <source>
        <dbReference type="Proteomes" id="UP001057580"/>
    </source>
</evidence>
<keyword evidence="3" id="KW-1185">Reference proteome</keyword>
<dbReference type="GeneID" id="74941732"/>
<dbReference type="Proteomes" id="UP001057580">
    <property type="component" value="Chromosome"/>
</dbReference>
<proteinExistence type="predicted"/>
<keyword evidence="1" id="KW-0472">Membrane</keyword>
<feature type="transmembrane region" description="Helical" evidence="1">
    <location>
        <begin position="41"/>
        <end position="67"/>
    </location>
</feature>
<dbReference type="RefSeq" id="WP_260594719.1">
    <property type="nucleotide sequence ID" value="NZ_CP104003.1"/>
</dbReference>
<keyword evidence="1" id="KW-0812">Transmembrane</keyword>
<feature type="transmembrane region" description="Helical" evidence="1">
    <location>
        <begin position="79"/>
        <end position="102"/>
    </location>
</feature>
<keyword evidence="1" id="KW-1133">Transmembrane helix</keyword>
<dbReference type="KEGG" id="ssai:N0B31_04880"/>
<name>A0A9E7R4G6_9EURY</name>
<evidence type="ECO:0000256" key="1">
    <source>
        <dbReference type="SAM" id="Phobius"/>
    </source>
</evidence>
<organism evidence="2 3">
    <name type="scientific">Salinirubellus salinus</name>
    <dbReference type="NCBI Taxonomy" id="1364945"/>
    <lineage>
        <taxon>Archaea</taxon>
        <taxon>Methanobacteriati</taxon>
        <taxon>Methanobacteriota</taxon>
        <taxon>Stenosarchaea group</taxon>
        <taxon>Halobacteria</taxon>
        <taxon>Halobacteriales</taxon>
        <taxon>Natronomonadaceae</taxon>
        <taxon>Salinirubellus</taxon>
    </lineage>
</organism>
<evidence type="ECO:0000313" key="2">
    <source>
        <dbReference type="EMBL" id="UWM55619.1"/>
    </source>
</evidence>
<sequence>MRIRDALRWLLVAVGVLLVVGSVRSLATLPPPPPAGRDIPGGFAVLFLGLGVLAGVFLAVLGLALTGDDDPVFSGAQRTVLRVVGYLLGGSVLVGVVVLVTVDVLLGVAVPGLVAVLVLPVVVAVVCWRVGEALVSAV</sequence>
<accession>A0A9E7R4G6</accession>
<reference evidence="2" key="1">
    <citation type="submission" date="2022-09" db="EMBL/GenBank/DDBJ databases">
        <title>Diverse halophilic archaea isolated from saline environments.</title>
        <authorList>
            <person name="Cui H.-L."/>
        </authorList>
    </citation>
    <scope>NUCLEOTIDE SEQUENCE</scope>
    <source>
        <strain evidence="2">ZS-35-S2</strain>
    </source>
</reference>
<protein>
    <submittedName>
        <fullName evidence="2">Uncharacterized protein</fullName>
    </submittedName>
</protein>
<feature type="transmembrane region" description="Helical" evidence="1">
    <location>
        <begin position="108"/>
        <end position="128"/>
    </location>
</feature>
<dbReference type="EMBL" id="CP104003">
    <property type="protein sequence ID" value="UWM55619.1"/>
    <property type="molecule type" value="Genomic_DNA"/>
</dbReference>
<dbReference type="AlphaFoldDB" id="A0A9E7R4G6"/>